<dbReference type="SUPFAM" id="SSF51905">
    <property type="entry name" value="FAD/NAD(P)-binding domain"/>
    <property type="match status" value="1"/>
</dbReference>
<evidence type="ECO:0000256" key="1">
    <source>
        <dbReference type="ARBA" id="ARBA00010139"/>
    </source>
</evidence>
<dbReference type="Proteomes" id="UP000467700">
    <property type="component" value="Unassembled WGS sequence"/>
</dbReference>
<protein>
    <recommendedName>
        <fullName evidence="5">Flavin-containing monooxygenase</fullName>
    </recommendedName>
</protein>
<sequence>MSTNQTIVIVGAGFGGIAAAIHLKDKLGFKDFVILEKSSGVGGTWRENQYPGCLSDVVIHYYSLSTDLKHDWENLCEFQPNILKYVEGVTDNHSLRHHMVFSTEVISAEWQEDAQFYTVETRDTKTGAPKTWKARIIISAHGILHIPRMPVIPGLENFKGTVMHSARWDKSVDLRGKRVAVIGNGSSGAQIMSNIPAIEGIQVTQFYRTRNWHLPGFGRPMSGVMNWALTHVPFLSVLFRWFIFWVFELSYVIIFRALVPRALLVKLLAASTRSTAPKEYHDILIPSFPVGCRRIIYGSTYFSVLRRPNVGISRSGIASVYSNGVITEDGKNLPFDVIICATGFVVDTFPYGLRGRETTIQEFYASKGGPNAYLGTTIPGFPNFCMLGGPNTSTGYTSVLFFEECQMQYIGQLIKPILDGTATSFEVTSEANDAYNDTIQEGMKHTPFTFCRSWYRVGGSGKNSSIFPGSAITFWWWCQSVNWRHYKIKGLKAGMSSSQQRIWVKDTVFVSSASLLALSAAYAYIRG</sequence>
<dbReference type="OrthoDB" id="74360at2759"/>
<dbReference type="PANTHER" id="PTHR42877:SF4">
    <property type="entry name" value="FAD_NAD(P)-BINDING DOMAIN-CONTAINING PROTEIN-RELATED"/>
    <property type="match status" value="1"/>
</dbReference>
<dbReference type="Pfam" id="PF13738">
    <property type="entry name" value="Pyr_redox_3"/>
    <property type="match status" value="1"/>
</dbReference>
<accession>A0A8S0WBA1</accession>
<dbReference type="InterPro" id="IPR036188">
    <property type="entry name" value="FAD/NAD-bd_sf"/>
</dbReference>
<keyword evidence="2" id="KW-0472">Membrane</keyword>
<comment type="caution">
    <text evidence="3">The sequence shown here is derived from an EMBL/GenBank/DDBJ whole genome shotgun (WGS) entry which is preliminary data.</text>
</comment>
<dbReference type="Gene3D" id="3.50.50.60">
    <property type="entry name" value="FAD/NAD(P)-binding domain"/>
    <property type="match status" value="2"/>
</dbReference>
<evidence type="ECO:0000313" key="3">
    <source>
        <dbReference type="EMBL" id="CAA7269598.1"/>
    </source>
</evidence>
<name>A0A8S0WBA1_CYCAE</name>
<dbReference type="InterPro" id="IPR051209">
    <property type="entry name" value="FAD-bind_Monooxygenase_sf"/>
</dbReference>
<dbReference type="EMBL" id="CACVBS010000079">
    <property type="protein sequence ID" value="CAA7269598.1"/>
    <property type="molecule type" value="Genomic_DNA"/>
</dbReference>
<evidence type="ECO:0008006" key="5">
    <source>
        <dbReference type="Google" id="ProtNLM"/>
    </source>
</evidence>
<reference evidence="3 4" key="1">
    <citation type="submission" date="2020-01" db="EMBL/GenBank/DDBJ databases">
        <authorList>
            <person name="Gupta K D."/>
        </authorList>
    </citation>
    <scope>NUCLEOTIDE SEQUENCE [LARGE SCALE GENOMIC DNA]</scope>
</reference>
<gene>
    <name evidence="3" type="ORF">AAE3_LOCUS11960</name>
</gene>
<keyword evidence="2" id="KW-0812">Transmembrane</keyword>
<feature type="transmembrane region" description="Helical" evidence="2">
    <location>
        <begin position="6"/>
        <end position="23"/>
    </location>
</feature>
<keyword evidence="4" id="KW-1185">Reference proteome</keyword>
<comment type="similarity">
    <text evidence="1">Belongs to the FAD-binding monooxygenase family.</text>
</comment>
<dbReference type="PRINTS" id="PR00368">
    <property type="entry name" value="FADPNR"/>
</dbReference>
<evidence type="ECO:0000256" key="2">
    <source>
        <dbReference type="SAM" id="Phobius"/>
    </source>
</evidence>
<keyword evidence="2" id="KW-1133">Transmembrane helix</keyword>
<dbReference type="AlphaFoldDB" id="A0A8S0WBA1"/>
<evidence type="ECO:0000313" key="4">
    <source>
        <dbReference type="Proteomes" id="UP000467700"/>
    </source>
</evidence>
<proteinExistence type="inferred from homology"/>
<dbReference type="PANTHER" id="PTHR42877">
    <property type="entry name" value="L-ORNITHINE N(5)-MONOOXYGENASE-RELATED"/>
    <property type="match status" value="1"/>
</dbReference>
<organism evidence="3 4">
    <name type="scientific">Cyclocybe aegerita</name>
    <name type="common">Black poplar mushroom</name>
    <name type="synonym">Agrocybe aegerita</name>
    <dbReference type="NCBI Taxonomy" id="1973307"/>
    <lineage>
        <taxon>Eukaryota</taxon>
        <taxon>Fungi</taxon>
        <taxon>Dikarya</taxon>
        <taxon>Basidiomycota</taxon>
        <taxon>Agaricomycotina</taxon>
        <taxon>Agaricomycetes</taxon>
        <taxon>Agaricomycetidae</taxon>
        <taxon>Agaricales</taxon>
        <taxon>Agaricineae</taxon>
        <taxon>Bolbitiaceae</taxon>
        <taxon>Cyclocybe</taxon>
    </lineage>
</organism>